<evidence type="ECO:0000313" key="1">
    <source>
        <dbReference type="EMBL" id="PWB93943.1"/>
    </source>
</evidence>
<evidence type="ECO:0000313" key="3">
    <source>
        <dbReference type="Proteomes" id="UP000245137"/>
    </source>
</evidence>
<dbReference type="Proteomes" id="UP000245137">
    <property type="component" value="Unassembled WGS sequence"/>
</dbReference>
<gene>
    <name evidence="1" type="ORF">C5689_10125</name>
    <name evidence="2" type="ORF">FM996_04330</name>
</gene>
<name>A0A2U1SQS7_METSR</name>
<dbReference type="OrthoDB" id="8450581at2"/>
<keyword evidence="3" id="KW-1185">Reference proteome</keyword>
<dbReference type="RefSeq" id="WP_108917164.1">
    <property type="nucleotide sequence ID" value="NZ_BGJY01000010.1"/>
</dbReference>
<comment type="caution">
    <text evidence="1">The sequence shown here is derived from an EMBL/GenBank/DDBJ whole genome shotgun (WGS) entry which is preliminary data.</text>
</comment>
<evidence type="ECO:0000313" key="4">
    <source>
        <dbReference type="Proteomes" id="UP000316781"/>
    </source>
</evidence>
<dbReference type="EMBL" id="PUIV01000013">
    <property type="protein sequence ID" value="PWB93943.1"/>
    <property type="molecule type" value="Genomic_DNA"/>
</dbReference>
<organism evidence="1 3">
    <name type="scientific">Methylosinus sporium</name>
    <dbReference type="NCBI Taxonomy" id="428"/>
    <lineage>
        <taxon>Bacteria</taxon>
        <taxon>Pseudomonadati</taxon>
        <taxon>Pseudomonadota</taxon>
        <taxon>Alphaproteobacteria</taxon>
        <taxon>Hyphomicrobiales</taxon>
        <taxon>Methylocystaceae</taxon>
        <taxon>Methylosinus</taxon>
    </lineage>
</organism>
<accession>A0A2U1SQS7</accession>
<reference evidence="1" key="2">
    <citation type="submission" date="2018-02" db="EMBL/GenBank/DDBJ databases">
        <authorList>
            <person name="Cohen D.B."/>
            <person name="Kent A.D."/>
        </authorList>
    </citation>
    <scope>NUCLEOTIDE SEQUENCE</scope>
    <source>
        <strain evidence="1">DSM 17706</strain>
    </source>
</reference>
<protein>
    <submittedName>
        <fullName evidence="1">Uncharacterized protein</fullName>
    </submittedName>
</protein>
<reference evidence="2 4" key="3">
    <citation type="submission" date="2019-07" db="EMBL/GenBank/DDBJ databases">
        <title>Ln-dependent methylotrophs.</title>
        <authorList>
            <person name="Tani A."/>
        </authorList>
    </citation>
    <scope>NUCLEOTIDE SEQUENCE [LARGE SCALE GENOMIC DNA]</scope>
    <source>
        <strain evidence="2 4">SM89A</strain>
    </source>
</reference>
<sequence>MKPADYELICDKSRPLSNSTTLTVAEVPDRLEDLLHLLGEAMIEGRGNHVRLTEIHLPMSRFPQMDSKFWHIPVEDCGEHPVLRLFFETQGDFTH</sequence>
<dbReference type="AlphaFoldDB" id="A0A2U1SQS7"/>
<proteinExistence type="predicted"/>
<evidence type="ECO:0000313" key="2">
    <source>
        <dbReference type="EMBL" id="TRL36675.1"/>
    </source>
</evidence>
<reference evidence="1 3" key="1">
    <citation type="journal article" date="2018" name="Appl. Microbiol. Biotechnol.">
        <title>Co-cultivation of the strictly anaerobic methanogen Methanosarcina barkeri with aerobic methanotrophs in an oxygen-limited membrane bioreactor.</title>
        <authorList>
            <person name="In 't Zandt M.H."/>
            <person name="van den Bosch T.J.M."/>
            <person name="Rijkers R."/>
            <person name="van Kessel M.A.H.J."/>
            <person name="Jetten M.S.M."/>
            <person name="Welte C.U."/>
        </authorList>
    </citation>
    <scope>NUCLEOTIDE SEQUENCE [LARGE SCALE GENOMIC DNA]</scope>
    <source>
        <strain evidence="1 3">DSM 17706</strain>
    </source>
</reference>
<dbReference type="EMBL" id="VJMF01000018">
    <property type="protein sequence ID" value="TRL36675.1"/>
    <property type="molecule type" value="Genomic_DNA"/>
</dbReference>
<dbReference type="Proteomes" id="UP000316781">
    <property type="component" value="Unassembled WGS sequence"/>
</dbReference>